<dbReference type="InterPro" id="IPR027417">
    <property type="entry name" value="P-loop_NTPase"/>
</dbReference>
<dbReference type="Proteomes" id="UP000694888">
    <property type="component" value="Unplaced"/>
</dbReference>
<dbReference type="Pfam" id="PF12775">
    <property type="entry name" value="AAA_7"/>
    <property type="match status" value="1"/>
</dbReference>
<keyword evidence="2" id="KW-1185">Reference proteome</keyword>
<dbReference type="RefSeq" id="XP_012945762.1">
    <property type="nucleotide sequence ID" value="XM_013090308.1"/>
</dbReference>
<protein>
    <submittedName>
        <fullName evidence="3">Dynein heavy chain 10, axonemal-like</fullName>
    </submittedName>
</protein>
<dbReference type="InterPro" id="IPR041466">
    <property type="entry name" value="Dynein_AAA5_ext"/>
</dbReference>
<dbReference type="Pfam" id="PF17852">
    <property type="entry name" value="Dynein_AAA_lid"/>
    <property type="match status" value="1"/>
</dbReference>
<dbReference type="InterPro" id="IPR026983">
    <property type="entry name" value="DHC"/>
</dbReference>
<sequence length="323" mass="36617">MVLTATLKDGHEFEPMELEALMIQALVWSLGAALIESSRLRFDAYLKYLACMSAIQDETVEPKVGELPSWKTLYDFTYDVDRRVWVPWAKLVPEYVHDPQRKFYDILVPTVETFRATWLLQLMMNIKRPVVLVGETGTSKTATILDFLRGIDEETHLLLTMNFSSRTTSLDVQRNLEANVEKRTKDTYGPPSNKRLIIFIDDLNMPQQPGGGDALQITYGKGRGVLTTTQKKEGEEEKNYAPHAHLSSPCQWTRFPAAEGMCLCSVPTSRFVSLFSVFNMTFPDSSSLMKIYTSILSGHLSPFPPEISHLTEEITNVTMMLYA</sequence>
<dbReference type="PANTHER" id="PTHR22878:SF63">
    <property type="entry name" value="DYNEIN AXONEMAL HEAVY CHAIN 10"/>
    <property type="match status" value="1"/>
</dbReference>
<dbReference type="PANTHER" id="PTHR22878">
    <property type="entry name" value="DYNEIN HEAVY CHAIN 6, AXONEMAL-LIKE-RELATED"/>
    <property type="match status" value="1"/>
</dbReference>
<evidence type="ECO:0000313" key="3">
    <source>
        <dbReference type="RefSeq" id="XP_012945762.1"/>
    </source>
</evidence>
<dbReference type="SUPFAM" id="SSF52540">
    <property type="entry name" value="P-loop containing nucleoside triphosphate hydrolases"/>
    <property type="match status" value="1"/>
</dbReference>
<dbReference type="Gene3D" id="1.20.920.30">
    <property type="match status" value="1"/>
</dbReference>
<proteinExistence type="predicted"/>
<accession>A0ABM1ADS9</accession>
<name>A0ABM1ADS9_APLCA</name>
<reference evidence="3" key="1">
    <citation type="submission" date="2025-08" db="UniProtKB">
        <authorList>
            <consortium name="RefSeq"/>
        </authorList>
    </citation>
    <scope>IDENTIFICATION</scope>
</reference>
<dbReference type="GeneID" id="101848862"/>
<evidence type="ECO:0000313" key="2">
    <source>
        <dbReference type="Proteomes" id="UP000694888"/>
    </source>
</evidence>
<gene>
    <name evidence="3" type="primary">LOC101848862</name>
</gene>
<dbReference type="Gene3D" id="1.10.472.130">
    <property type="match status" value="1"/>
</dbReference>
<feature type="domain" description="Dynein heavy chain AAA 5 extension" evidence="1">
    <location>
        <begin position="18"/>
        <end position="89"/>
    </location>
</feature>
<dbReference type="Gene3D" id="3.40.50.300">
    <property type="entry name" value="P-loop containing nucleotide triphosphate hydrolases"/>
    <property type="match status" value="1"/>
</dbReference>
<organism evidence="2 3">
    <name type="scientific">Aplysia californica</name>
    <name type="common">California sea hare</name>
    <dbReference type="NCBI Taxonomy" id="6500"/>
    <lineage>
        <taxon>Eukaryota</taxon>
        <taxon>Metazoa</taxon>
        <taxon>Spiralia</taxon>
        <taxon>Lophotrochozoa</taxon>
        <taxon>Mollusca</taxon>
        <taxon>Gastropoda</taxon>
        <taxon>Heterobranchia</taxon>
        <taxon>Euthyneura</taxon>
        <taxon>Tectipleura</taxon>
        <taxon>Aplysiida</taxon>
        <taxon>Aplysioidea</taxon>
        <taxon>Aplysiidae</taxon>
        <taxon>Aplysia</taxon>
    </lineage>
</organism>
<evidence type="ECO:0000259" key="1">
    <source>
        <dbReference type="Pfam" id="PF17852"/>
    </source>
</evidence>